<evidence type="ECO:0000313" key="3">
    <source>
        <dbReference type="EMBL" id="RCN38797.1"/>
    </source>
</evidence>
<keyword evidence="2" id="KW-1133">Transmembrane helix</keyword>
<protein>
    <submittedName>
        <fullName evidence="3">Uncharacterized protein</fullName>
    </submittedName>
</protein>
<dbReference type="AlphaFoldDB" id="A0A368G7W0"/>
<dbReference type="Proteomes" id="UP000252519">
    <property type="component" value="Unassembled WGS sequence"/>
</dbReference>
<accession>A0A368G7W0</accession>
<sequence>MSEPEDENAELSKVLEVLQTGLKQNQGYNRAGEGERARTVTTQAPTTSTSADTGYIVLSPKEVFFTVAVFVVLAALIVMVIRRRARVKALARNRRGNLLQADSDEDDILISSMYS</sequence>
<reference evidence="3 4" key="1">
    <citation type="submission" date="2014-10" db="EMBL/GenBank/DDBJ databases">
        <title>Draft genome of the hookworm Ancylostoma caninum.</title>
        <authorList>
            <person name="Mitreva M."/>
        </authorList>
    </citation>
    <scope>NUCLEOTIDE SEQUENCE [LARGE SCALE GENOMIC DNA]</scope>
    <source>
        <strain evidence="3 4">Baltimore</strain>
    </source>
</reference>
<gene>
    <name evidence="3" type="ORF">ANCCAN_15272</name>
</gene>
<evidence type="ECO:0000313" key="4">
    <source>
        <dbReference type="Proteomes" id="UP000252519"/>
    </source>
</evidence>
<evidence type="ECO:0000256" key="1">
    <source>
        <dbReference type="SAM" id="MobiDB-lite"/>
    </source>
</evidence>
<keyword evidence="2" id="KW-0472">Membrane</keyword>
<feature type="region of interest" description="Disordered" evidence="1">
    <location>
        <begin position="25"/>
        <end position="51"/>
    </location>
</feature>
<dbReference type="EMBL" id="JOJR01000375">
    <property type="protein sequence ID" value="RCN38797.1"/>
    <property type="molecule type" value="Genomic_DNA"/>
</dbReference>
<feature type="transmembrane region" description="Helical" evidence="2">
    <location>
        <begin position="63"/>
        <end position="81"/>
    </location>
</feature>
<proteinExistence type="predicted"/>
<dbReference type="OrthoDB" id="6076617at2759"/>
<feature type="compositionally biased region" description="Low complexity" evidence="1">
    <location>
        <begin position="39"/>
        <end position="51"/>
    </location>
</feature>
<keyword evidence="4" id="KW-1185">Reference proteome</keyword>
<evidence type="ECO:0000256" key="2">
    <source>
        <dbReference type="SAM" id="Phobius"/>
    </source>
</evidence>
<comment type="caution">
    <text evidence="3">The sequence shown here is derived from an EMBL/GenBank/DDBJ whole genome shotgun (WGS) entry which is preliminary data.</text>
</comment>
<organism evidence="3 4">
    <name type="scientific">Ancylostoma caninum</name>
    <name type="common">Dog hookworm</name>
    <dbReference type="NCBI Taxonomy" id="29170"/>
    <lineage>
        <taxon>Eukaryota</taxon>
        <taxon>Metazoa</taxon>
        <taxon>Ecdysozoa</taxon>
        <taxon>Nematoda</taxon>
        <taxon>Chromadorea</taxon>
        <taxon>Rhabditida</taxon>
        <taxon>Rhabditina</taxon>
        <taxon>Rhabditomorpha</taxon>
        <taxon>Strongyloidea</taxon>
        <taxon>Ancylostomatidae</taxon>
        <taxon>Ancylostomatinae</taxon>
        <taxon>Ancylostoma</taxon>
    </lineage>
</organism>
<name>A0A368G7W0_ANCCA</name>
<keyword evidence="2" id="KW-0812">Transmembrane</keyword>